<name>A0ABS4GSC6_9BACL</name>
<dbReference type="EMBL" id="JAGGKT010000009">
    <property type="protein sequence ID" value="MBP1933149.1"/>
    <property type="molecule type" value="Genomic_DNA"/>
</dbReference>
<evidence type="ECO:0000313" key="2">
    <source>
        <dbReference type="Proteomes" id="UP001519343"/>
    </source>
</evidence>
<protein>
    <submittedName>
        <fullName evidence="1">Uncharacterized protein</fullName>
    </submittedName>
</protein>
<organism evidence="1 2">
    <name type="scientific">Ammoniphilus resinae</name>
    <dbReference type="NCBI Taxonomy" id="861532"/>
    <lineage>
        <taxon>Bacteria</taxon>
        <taxon>Bacillati</taxon>
        <taxon>Bacillota</taxon>
        <taxon>Bacilli</taxon>
        <taxon>Bacillales</taxon>
        <taxon>Paenibacillaceae</taxon>
        <taxon>Aneurinibacillus group</taxon>
        <taxon>Ammoniphilus</taxon>
    </lineage>
</organism>
<sequence length="75" mass="8916">MEYPLFSFFSEKSVQLSKKAPNRTLWYTNKFKMIGVVFHFDHLSLNSRCTNRDCSISLLHYMLVNKVRFSLYSLS</sequence>
<keyword evidence="2" id="KW-1185">Reference proteome</keyword>
<gene>
    <name evidence="1" type="ORF">J2Z37_003160</name>
</gene>
<accession>A0ABS4GSC6</accession>
<comment type="caution">
    <text evidence="1">The sequence shown here is derived from an EMBL/GenBank/DDBJ whole genome shotgun (WGS) entry which is preliminary data.</text>
</comment>
<reference evidence="1 2" key="1">
    <citation type="submission" date="2021-03" db="EMBL/GenBank/DDBJ databases">
        <title>Genomic Encyclopedia of Type Strains, Phase IV (KMG-IV): sequencing the most valuable type-strain genomes for metagenomic binning, comparative biology and taxonomic classification.</title>
        <authorList>
            <person name="Goeker M."/>
        </authorList>
    </citation>
    <scope>NUCLEOTIDE SEQUENCE [LARGE SCALE GENOMIC DNA]</scope>
    <source>
        <strain evidence="1 2">DSM 24738</strain>
    </source>
</reference>
<dbReference type="Proteomes" id="UP001519343">
    <property type="component" value="Unassembled WGS sequence"/>
</dbReference>
<proteinExistence type="predicted"/>
<evidence type="ECO:0000313" key="1">
    <source>
        <dbReference type="EMBL" id="MBP1933149.1"/>
    </source>
</evidence>